<keyword evidence="1" id="KW-1133">Transmembrane helix</keyword>
<keyword evidence="1" id="KW-0812">Transmembrane</keyword>
<reference evidence="2 3" key="1">
    <citation type="submission" date="2020-03" db="EMBL/GenBank/DDBJ databases">
        <title>Leucobacter sp. nov., isolated from beetles.</title>
        <authorList>
            <person name="Hyun D.-W."/>
            <person name="Bae J.-W."/>
        </authorList>
    </citation>
    <scope>NUCLEOTIDE SEQUENCE [LARGE SCALE GENOMIC DNA]</scope>
    <source>
        <strain evidence="2 3">HDW9A</strain>
    </source>
</reference>
<dbReference type="RefSeq" id="WP_166329389.1">
    <property type="nucleotide sequence ID" value="NZ_CP049933.1"/>
</dbReference>
<dbReference type="EMBL" id="CP049933">
    <property type="protein sequence ID" value="QIM18100.1"/>
    <property type="molecule type" value="Genomic_DNA"/>
</dbReference>
<evidence type="ECO:0000256" key="1">
    <source>
        <dbReference type="SAM" id="Phobius"/>
    </source>
</evidence>
<dbReference type="Proteomes" id="UP000503441">
    <property type="component" value="Chromosome"/>
</dbReference>
<keyword evidence="3" id="KW-1185">Reference proteome</keyword>
<evidence type="ECO:0000313" key="2">
    <source>
        <dbReference type="EMBL" id="QIM18100.1"/>
    </source>
</evidence>
<accession>A0ABX6JUZ1</accession>
<gene>
    <name evidence="2" type="ORF">G7066_04485</name>
</gene>
<name>A0ABX6JUZ1_9MICO</name>
<keyword evidence="1" id="KW-0472">Membrane</keyword>
<protein>
    <submittedName>
        <fullName evidence="2">Uncharacterized protein</fullName>
    </submittedName>
</protein>
<feature type="transmembrane region" description="Helical" evidence="1">
    <location>
        <begin position="115"/>
        <end position="137"/>
    </location>
</feature>
<organism evidence="2 3">
    <name type="scientific">Leucobacter coleopterorum</name>
    <dbReference type="NCBI Taxonomy" id="2714933"/>
    <lineage>
        <taxon>Bacteria</taxon>
        <taxon>Bacillati</taxon>
        <taxon>Actinomycetota</taxon>
        <taxon>Actinomycetes</taxon>
        <taxon>Micrococcales</taxon>
        <taxon>Microbacteriaceae</taxon>
        <taxon>Leucobacter</taxon>
    </lineage>
</organism>
<sequence length="138" mass="15043">MAIKEANWVSPVRENMPALRSDLERLMRVPSMAIPGFPEEPVLETADEVERLLRGVGIEKVSQLNFPPFAAVGCDLTVATWNADARWMSIWRPTSDLPRGDLAIAAVGYNKYIKFILPLTAALLVAALGVLLLATALG</sequence>
<proteinExistence type="predicted"/>
<evidence type="ECO:0000313" key="3">
    <source>
        <dbReference type="Proteomes" id="UP000503441"/>
    </source>
</evidence>